<reference evidence="3" key="1">
    <citation type="journal article" date="2019" name="Int. J. Syst. Evol. Microbiol.">
        <title>The Global Catalogue of Microorganisms (GCM) 10K type strain sequencing project: providing services to taxonomists for standard genome sequencing and annotation.</title>
        <authorList>
            <consortium name="The Broad Institute Genomics Platform"/>
            <consortium name="The Broad Institute Genome Sequencing Center for Infectious Disease"/>
            <person name="Wu L."/>
            <person name="Ma J."/>
        </authorList>
    </citation>
    <scope>NUCLEOTIDE SEQUENCE [LARGE SCALE GENOMIC DNA]</scope>
    <source>
        <strain evidence="3">CGMCC 4.7382</strain>
    </source>
</reference>
<dbReference type="InterPro" id="IPR011990">
    <property type="entry name" value="TPR-like_helical_dom_sf"/>
</dbReference>
<sequence length="721" mass="76943">MRDPVNPGDEPSGVRNRAENAGTAVQAGSVAGNVNVNVHQRAGDVPHEVPKPPPGWHDREDALRRGRAAIDPGAEGRDGVPIFVVEGPRGVGKSTLAHKLASVMAGLFADGQLYVDYTLLDPDGLAGANEALGQLLVSLGVPSQEMPARLPERLARYRSVTHDRRLLVVVDGATQAAQVAQLVPQGPGSAVLAVGSRARLGELALDHAEWLRLDPLKDADSAELLAKQCGRRLDGVDAHGLAAIVAACEGLPLALVIVAGRLKADPDLSIAALAAEVADEQRRLRALSVSDGFALTSIFNVGYAGLSADAAAVYRALGCWPGRVFDRALAADAVGRTPSETAAPLAELCAADLLVKEAEGTFRFVHGLVRLHALDRATARDGAAAGGTVLRAGLDRYVATLAHADLAIMGPRLSTVDARGLAAGHDTPFPGDRGTARGRALAWLRAERDGILAVLRATEAEGLDEYGYRIAELATALYLNHRYLADWVETGSRGADAARRQGAHATEARLRSLLSRPLTDLGRADQARTELERALYLVREEQDPLLAASVWEFYGRYLDTVDRPRALDAYAHSLRLNLRSDDPRAPRGAALARYFAGRTRLAMGEAEQAVTEIRAAIAAFERLTPPDTRMANRARGSLADALAAAGHTMAAIATYRAAIADLERDDHDYYEAEYRQSLGAIYAELRAVEDARTHLNRAYEIFARFRSPRAAEVAALLNGLG</sequence>
<dbReference type="Proteomes" id="UP001596540">
    <property type="component" value="Unassembled WGS sequence"/>
</dbReference>
<dbReference type="SUPFAM" id="SSF52540">
    <property type="entry name" value="P-loop containing nucleoside triphosphate hydrolases"/>
    <property type="match status" value="1"/>
</dbReference>
<proteinExistence type="predicted"/>
<dbReference type="EMBL" id="JBHTBH010000007">
    <property type="protein sequence ID" value="MFC7329200.1"/>
    <property type="molecule type" value="Genomic_DNA"/>
</dbReference>
<accession>A0ABW2KIR2</accession>
<dbReference type="PANTHER" id="PTHR47691">
    <property type="entry name" value="REGULATOR-RELATED"/>
    <property type="match status" value="1"/>
</dbReference>
<dbReference type="SUPFAM" id="SSF48452">
    <property type="entry name" value="TPR-like"/>
    <property type="match status" value="1"/>
</dbReference>
<dbReference type="PRINTS" id="PR00364">
    <property type="entry name" value="DISEASERSIST"/>
</dbReference>
<feature type="region of interest" description="Disordered" evidence="1">
    <location>
        <begin position="1"/>
        <end position="31"/>
    </location>
</feature>
<dbReference type="Gene3D" id="1.25.40.10">
    <property type="entry name" value="Tetratricopeptide repeat domain"/>
    <property type="match status" value="1"/>
</dbReference>
<name>A0ABW2KIR2_9ACTN</name>
<protein>
    <recommendedName>
        <fullName evidence="4">NB-ARC domain-containing protein</fullName>
    </recommendedName>
</protein>
<evidence type="ECO:0000313" key="3">
    <source>
        <dbReference type="Proteomes" id="UP001596540"/>
    </source>
</evidence>
<dbReference type="Gene3D" id="3.40.50.300">
    <property type="entry name" value="P-loop containing nucleotide triphosphate hydrolases"/>
    <property type="match status" value="1"/>
</dbReference>
<gene>
    <name evidence="2" type="ORF">ACFQRF_15800</name>
</gene>
<dbReference type="RefSeq" id="WP_379871859.1">
    <property type="nucleotide sequence ID" value="NZ_JBHTBH010000007.1"/>
</dbReference>
<evidence type="ECO:0000256" key="1">
    <source>
        <dbReference type="SAM" id="MobiDB-lite"/>
    </source>
</evidence>
<dbReference type="PANTHER" id="PTHR47691:SF3">
    <property type="entry name" value="HTH-TYPE TRANSCRIPTIONAL REGULATOR RV0890C-RELATED"/>
    <property type="match status" value="1"/>
</dbReference>
<evidence type="ECO:0000313" key="2">
    <source>
        <dbReference type="EMBL" id="MFC7329200.1"/>
    </source>
</evidence>
<keyword evidence="3" id="KW-1185">Reference proteome</keyword>
<dbReference type="InterPro" id="IPR027417">
    <property type="entry name" value="P-loop_NTPase"/>
</dbReference>
<evidence type="ECO:0008006" key="4">
    <source>
        <dbReference type="Google" id="ProtNLM"/>
    </source>
</evidence>
<comment type="caution">
    <text evidence="2">The sequence shown here is derived from an EMBL/GenBank/DDBJ whole genome shotgun (WGS) entry which is preliminary data.</text>
</comment>
<organism evidence="2 3">
    <name type="scientific">Marinactinospora rubrisoli</name>
    <dbReference type="NCBI Taxonomy" id="2715399"/>
    <lineage>
        <taxon>Bacteria</taxon>
        <taxon>Bacillati</taxon>
        <taxon>Actinomycetota</taxon>
        <taxon>Actinomycetes</taxon>
        <taxon>Streptosporangiales</taxon>
        <taxon>Nocardiopsidaceae</taxon>
        <taxon>Marinactinospora</taxon>
    </lineage>
</organism>